<evidence type="ECO:0000256" key="1">
    <source>
        <dbReference type="SAM" id="MobiDB-lite"/>
    </source>
</evidence>
<evidence type="ECO:0000313" key="3">
    <source>
        <dbReference type="Proteomes" id="UP001055712"/>
    </source>
</evidence>
<feature type="region of interest" description="Disordered" evidence="1">
    <location>
        <begin position="32"/>
        <end position="59"/>
    </location>
</feature>
<dbReference type="Proteomes" id="UP001055712">
    <property type="component" value="Unassembled WGS sequence"/>
</dbReference>
<dbReference type="EMBL" id="SIDB01000007">
    <property type="protein sequence ID" value="KAI3430412.1"/>
    <property type="molecule type" value="Genomic_DNA"/>
</dbReference>
<accession>A0A9D4TNH8</accession>
<feature type="compositionally biased region" description="Polar residues" evidence="1">
    <location>
        <begin position="104"/>
        <end position="119"/>
    </location>
</feature>
<protein>
    <submittedName>
        <fullName evidence="2">Uncharacterized protein</fullName>
    </submittedName>
</protein>
<comment type="caution">
    <text evidence="2">The sequence shown here is derived from an EMBL/GenBank/DDBJ whole genome shotgun (WGS) entry which is preliminary data.</text>
</comment>
<reference evidence="2" key="1">
    <citation type="journal article" date="2019" name="Plant J.">
        <title>Chlorella vulgaris genome assembly and annotation reveals the molecular basis for metabolic acclimation to high light conditions.</title>
        <authorList>
            <person name="Cecchin M."/>
            <person name="Marcolungo L."/>
            <person name="Rossato M."/>
            <person name="Girolomoni L."/>
            <person name="Cosentino E."/>
            <person name="Cuine S."/>
            <person name="Li-Beisson Y."/>
            <person name="Delledonne M."/>
            <person name="Ballottari M."/>
        </authorList>
    </citation>
    <scope>NUCLEOTIDE SEQUENCE</scope>
    <source>
        <strain evidence="2">211/11P</strain>
    </source>
</reference>
<name>A0A9D4TNH8_CHLVU</name>
<feature type="region of interest" description="Disordered" evidence="1">
    <location>
        <begin position="103"/>
        <end position="135"/>
    </location>
</feature>
<organism evidence="2 3">
    <name type="scientific">Chlorella vulgaris</name>
    <name type="common">Green alga</name>
    <dbReference type="NCBI Taxonomy" id="3077"/>
    <lineage>
        <taxon>Eukaryota</taxon>
        <taxon>Viridiplantae</taxon>
        <taxon>Chlorophyta</taxon>
        <taxon>core chlorophytes</taxon>
        <taxon>Trebouxiophyceae</taxon>
        <taxon>Chlorellales</taxon>
        <taxon>Chlorellaceae</taxon>
        <taxon>Chlorella clade</taxon>
        <taxon>Chlorella</taxon>
    </lineage>
</organism>
<reference evidence="2" key="2">
    <citation type="submission" date="2020-11" db="EMBL/GenBank/DDBJ databases">
        <authorList>
            <person name="Cecchin M."/>
            <person name="Marcolungo L."/>
            <person name="Rossato M."/>
            <person name="Girolomoni L."/>
            <person name="Cosentino E."/>
            <person name="Cuine S."/>
            <person name="Li-Beisson Y."/>
            <person name="Delledonne M."/>
            <person name="Ballottari M."/>
        </authorList>
    </citation>
    <scope>NUCLEOTIDE SEQUENCE</scope>
    <source>
        <strain evidence="2">211/11P</strain>
        <tissue evidence="2">Whole cell</tissue>
    </source>
</reference>
<keyword evidence="3" id="KW-1185">Reference proteome</keyword>
<evidence type="ECO:0000313" key="2">
    <source>
        <dbReference type="EMBL" id="KAI3430412.1"/>
    </source>
</evidence>
<dbReference type="AlphaFoldDB" id="A0A9D4TNH8"/>
<sequence>MIDNLRAVLTQLEAAGGSPDPEARQKLQELQQQLEQLERARERASVASRPASTSTNGLAGDAAVLQHMERLAVRLDGVEQQVAGLDDGSRALLQQSLAAMGETASGTRVLQDVQPTNGSIAAGIGRHSSSTQGTQ</sequence>
<gene>
    <name evidence="2" type="ORF">D9Q98_005007</name>
</gene>
<proteinExistence type="predicted"/>